<dbReference type="OrthoDB" id="9115306at2"/>
<dbReference type="Proteomes" id="UP000465302">
    <property type="component" value="Unassembled WGS sequence"/>
</dbReference>
<protein>
    <recommendedName>
        <fullName evidence="6">Kinase</fullName>
    </recommendedName>
</protein>
<evidence type="ECO:0000256" key="1">
    <source>
        <dbReference type="SAM" id="Coils"/>
    </source>
</evidence>
<evidence type="ECO:0000313" key="4">
    <source>
        <dbReference type="Proteomes" id="UP000220914"/>
    </source>
</evidence>
<evidence type="ECO:0008006" key="6">
    <source>
        <dbReference type="Google" id="ProtNLM"/>
    </source>
</evidence>
<sequence length="340" mass="37796">MADSVLYFPSIRPPENEWFTSVLLYWDRVGTILPEELADDDRFLRSYTSALLREELLVPVSPTNEFWYGDAGDHFDAFLSLIDNDPLVQKTMSPATQCAWERVHLTKIGYGLATALVERCLAKDPSGDPGSLWIDVERRTANLLMAYLAVIVGQDKTVGMDPITDSPAAIDAFKPLPEHDRLLDTKRHSIRFELLRDILPAPAGGIEPARLAEFKEDHKELLTNFRRRIEAEAIHCAGQSDDRDRADLMNAARDGLKQELAEIEERMKERKWTVVWSAVGVVAAALTVADLAFTGGTLATAASTLGLVAAVDQAFRGQRRSAIFDRPLAFAAFARRELGS</sequence>
<name>A0A2A7NCS5_MYCAG</name>
<reference evidence="3 4" key="1">
    <citation type="submission" date="2017-10" db="EMBL/GenBank/DDBJ databases">
        <title>The new phylogeny of genus Mycobacterium.</title>
        <authorList>
            <person name="Tortoli E."/>
            <person name="Trovato A."/>
            <person name="Cirillo D.M."/>
        </authorList>
    </citation>
    <scope>NUCLEOTIDE SEQUENCE [LARGE SCALE GENOMIC DNA]</scope>
    <source>
        <strain evidence="3 4">CCUG37673</strain>
    </source>
</reference>
<dbReference type="RefSeq" id="WP_097938409.1">
    <property type="nucleotide sequence ID" value="NZ_BLKS01000001.1"/>
</dbReference>
<dbReference type="Proteomes" id="UP000220914">
    <property type="component" value="Unassembled WGS sequence"/>
</dbReference>
<feature type="coiled-coil region" evidence="1">
    <location>
        <begin position="246"/>
        <end position="273"/>
    </location>
</feature>
<dbReference type="AlphaFoldDB" id="A0A2A7NCS5"/>
<organism evidence="3 4">
    <name type="scientific">Mycolicibacterium agri</name>
    <name type="common">Mycobacterium agri</name>
    <dbReference type="NCBI Taxonomy" id="36811"/>
    <lineage>
        <taxon>Bacteria</taxon>
        <taxon>Bacillati</taxon>
        <taxon>Actinomycetota</taxon>
        <taxon>Actinomycetes</taxon>
        <taxon>Mycobacteriales</taxon>
        <taxon>Mycobacteriaceae</taxon>
        <taxon>Mycolicibacterium</taxon>
    </lineage>
</organism>
<reference evidence="2" key="3">
    <citation type="submission" date="2020-02" db="EMBL/GenBank/DDBJ databases">
        <authorList>
            <person name="Matsumoto Y."/>
            <person name="Motooka D."/>
            <person name="Nakamura S."/>
        </authorList>
    </citation>
    <scope>NUCLEOTIDE SEQUENCE</scope>
    <source>
        <strain evidence="2">JCM 6377</strain>
    </source>
</reference>
<proteinExistence type="predicted"/>
<evidence type="ECO:0000313" key="2">
    <source>
        <dbReference type="EMBL" id="GFG50119.1"/>
    </source>
</evidence>
<dbReference type="EMBL" id="BLKS01000001">
    <property type="protein sequence ID" value="GFG50119.1"/>
    <property type="molecule type" value="Genomic_DNA"/>
</dbReference>
<dbReference type="EMBL" id="PDCP01000005">
    <property type="protein sequence ID" value="PEG41660.1"/>
    <property type="molecule type" value="Genomic_DNA"/>
</dbReference>
<comment type="caution">
    <text evidence="3">The sequence shown here is derived from an EMBL/GenBank/DDBJ whole genome shotgun (WGS) entry which is preliminary data.</text>
</comment>
<evidence type="ECO:0000313" key="5">
    <source>
        <dbReference type="Proteomes" id="UP000465302"/>
    </source>
</evidence>
<accession>A0A2A7NCS5</accession>
<keyword evidence="1" id="KW-0175">Coiled coil</keyword>
<keyword evidence="4" id="KW-1185">Reference proteome</keyword>
<gene>
    <name evidence="3" type="ORF">CQY20_04185</name>
    <name evidence="2" type="ORF">MAGR_15600</name>
</gene>
<reference evidence="2 5" key="2">
    <citation type="journal article" date="2019" name="Emerg. Microbes Infect.">
        <title>Comprehensive subspecies identification of 175 nontuberculous mycobacteria species based on 7547 genomic profiles.</title>
        <authorList>
            <person name="Matsumoto Y."/>
            <person name="Kinjo T."/>
            <person name="Motooka D."/>
            <person name="Nabeya D."/>
            <person name="Jung N."/>
            <person name="Uechi K."/>
            <person name="Horii T."/>
            <person name="Iida T."/>
            <person name="Fujita J."/>
            <person name="Nakamura S."/>
        </authorList>
    </citation>
    <scope>NUCLEOTIDE SEQUENCE [LARGE SCALE GENOMIC DNA]</scope>
    <source>
        <strain evidence="2 5">JCM 6377</strain>
    </source>
</reference>
<evidence type="ECO:0000313" key="3">
    <source>
        <dbReference type="EMBL" id="PEG41660.1"/>
    </source>
</evidence>